<dbReference type="GO" id="GO:0000712">
    <property type="term" value="P:resolution of meiotic recombination intermediates"/>
    <property type="evidence" value="ECO:0007669"/>
    <property type="project" value="InterPro"/>
</dbReference>
<protein>
    <submittedName>
        <fullName evidence="2">Shortage in chiasmata 1</fullName>
    </submittedName>
</protein>
<dbReference type="OrthoDB" id="9909657at2759"/>
<sequence>MVHSISQRVSSARPDKCQKHHKTGNMFAALKYHSIDYLYESIARQKYSIRRLSLCFPPHLQQHEKYHLTGLFTHDKYRTPWTRITSTQNMIAVTVLDQWKKSLSVEDFLEKKPISSVGFYFNNEVIASSNPISQIDTEAYYLLEKVVCEEASTQEKYLKIDCATELKEQWQDVHVGDEFVFVDNLKNLHQKLPNLSTLLGRFKFFRVRDPFLVSEGENLTEESIFRECLTFRNEIQMQESKNEFQGIKEDFCKITLEDKEYFMLPFELEFCKSSNSKSDSHKIPSYLELKELLNLAPENMAYENMSEEVIKEALKEKVVNKMEVAKYCPTSVVNSSNSINMLEISESANHISYLKDEMEVPLTPPCKQQRSRVNFLCIGLQEELNPLFDNSILITEPSREHLDSLVWQSEKYWENESSLLLVEYQSFKLEYRRHSLTELKKMLSVDVETPVLISLEKDWWLHMGLDLICVDTLEQFKRDSSNTNNLLSTGVETFTQFPIHQLERWPEEKNSLSDQELLSSERHQMDEVTDHGMSPQTKMQHFGLPISAASSLKIDKTNTSLENVTAGNIQKRKTEEPVYLLNQEEKTDPLLVSVSCKDMPFKHHNSSVGQKLTSFTLDSKWDNDDSGLNNFIMLRCKHTITQRQGKNDVDHPEKVLQPEELRVPDHKEDSSVCDPARSEKKEQENYSSIIVKIQASESQCQSYCLLKGAATSALKDLTHLGVLASVSWSFDNIKFDHTKFFLKQQEKVICDRFKEGKVDEKEIMLFRHAALVHLLVTCRDLLLTCGLDTALEYLSKAKDIYKNILESCLNNIWRQLKIVQYSSQKKHESSPRLAELQCRMLDWMQTYTEEHSVKILIILRMDSEREKAALIHTVSRLEGLKAIDLDSEKKGKILGYKDIISNRYACVIIQNQNIGADFPWRLFSLVIEYDYSENSCWKKMCENLNITYMTFKTILPVTVQMGNQCGSSLLEVQIPYVFLTTEGLLNMPDFLQLLESNYSITFVERSCSYSLRLLGDTDQYVVLTVDECTAIFLQNMDELNHENSCDNVILKLIALSLQYTCCWVVFCSRERLSLEYSLRGDTLLSLVLIYATLIEFTQKTEDFEVKVVLTPGIEEAALLIRQIADNILMTSAFSPHEWLDKSWLSVLPSEMEKCLLTFPCINPLVAQLMLKKESSLNRLFLASFDQLQELLPEVPKKVLKHFSDITSSYSLNAAAPLKTTVKSSSLPENWNTFKRLYPDYKQNSQSLELLPKAQTSTGPSHVNSEDTFLPLKHNPGFINTGLSSYMHKRPCFSEVAPERKQNFFVVPKGCGDFARLNAMNSFYIKGQAFRTHSISDHSSKNSEKGFFTTFSDCVPPDSSTAFLEEFRGTAFKSPEIQIYETSWNDFSSICTYNSFAPNLIHSDSLVDPDEIQTLCFQNQGRELSGRKKQSPPFLGAKGKKISDSGFEEVPRFKKRRLMYERVPGRADGQTRLKFF</sequence>
<dbReference type="Ensembl" id="ENSPCLT00000025029.1">
    <property type="protein sequence ID" value="ENSPCLP00000018767.1"/>
    <property type="gene ID" value="ENSPCLG00000015751.1"/>
</dbReference>
<dbReference type="Proteomes" id="UP000472261">
    <property type="component" value="Unplaced"/>
</dbReference>
<proteinExistence type="predicted"/>
<dbReference type="RefSeq" id="XP_031464194.1">
    <property type="nucleotide sequence ID" value="XM_031608334.1"/>
</dbReference>
<dbReference type="OMA" id="WIILYSK"/>
<gene>
    <name evidence="2" type="primary">SHOC1</name>
</gene>
<accession>A0A669QCZ2</accession>
<reference evidence="2" key="1">
    <citation type="submission" date="2025-08" db="UniProtKB">
        <authorList>
            <consortium name="Ensembl"/>
        </authorList>
    </citation>
    <scope>IDENTIFICATION</scope>
</reference>
<dbReference type="CTD" id="158401"/>
<dbReference type="PANTHER" id="PTHR35668:SF1">
    <property type="entry name" value="PROTEIN SHORTAGE IN CHIASMATA 1 ORTHOLOG"/>
    <property type="match status" value="1"/>
</dbReference>
<dbReference type="GeneID" id="116238573"/>
<organism evidence="2 3">
    <name type="scientific">Phasianus colchicus</name>
    <name type="common">Common pheasant</name>
    <dbReference type="NCBI Taxonomy" id="9054"/>
    <lineage>
        <taxon>Eukaryota</taxon>
        <taxon>Metazoa</taxon>
        <taxon>Chordata</taxon>
        <taxon>Craniata</taxon>
        <taxon>Vertebrata</taxon>
        <taxon>Euteleostomi</taxon>
        <taxon>Archelosauria</taxon>
        <taxon>Archosauria</taxon>
        <taxon>Dinosauria</taxon>
        <taxon>Saurischia</taxon>
        <taxon>Theropoda</taxon>
        <taxon>Coelurosauria</taxon>
        <taxon>Aves</taxon>
        <taxon>Neognathae</taxon>
        <taxon>Galloanserae</taxon>
        <taxon>Galliformes</taxon>
        <taxon>Phasianidae</taxon>
        <taxon>Phasianinae</taxon>
        <taxon>Phasianus</taxon>
    </lineage>
</organism>
<dbReference type="GO" id="GO:0000794">
    <property type="term" value="C:condensed nuclear chromosome"/>
    <property type="evidence" value="ECO:0007669"/>
    <property type="project" value="InterPro"/>
</dbReference>
<name>A0A669QCZ2_PHACC</name>
<dbReference type="KEGG" id="pcoc:116238573"/>
<evidence type="ECO:0000313" key="3">
    <source>
        <dbReference type="Proteomes" id="UP000472261"/>
    </source>
</evidence>
<keyword evidence="3" id="KW-1185">Reference proteome</keyword>
<feature type="compositionally biased region" description="Polar residues" evidence="1">
    <location>
        <begin position="1"/>
        <end position="10"/>
    </location>
</feature>
<evidence type="ECO:0000313" key="2">
    <source>
        <dbReference type="Ensembl" id="ENSPCLP00000018767.1"/>
    </source>
</evidence>
<dbReference type="InterPro" id="IPR039991">
    <property type="entry name" value="SHOC1"/>
</dbReference>
<dbReference type="GO" id="GO:0016887">
    <property type="term" value="F:ATP hydrolysis activity"/>
    <property type="evidence" value="ECO:0007669"/>
    <property type="project" value="InterPro"/>
</dbReference>
<feature type="region of interest" description="Disordered" evidence="1">
    <location>
        <begin position="1"/>
        <end position="20"/>
    </location>
</feature>
<dbReference type="Pfam" id="PF17825">
    <property type="entry name" value="DUF5587"/>
    <property type="match status" value="2"/>
</dbReference>
<dbReference type="PANTHER" id="PTHR35668">
    <property type="entry name" value="PROTEIN SHORTAGE IN CHIASMATA 1 ORTHOLOG"/>
    <property type="match status" value="1"/>
</dbReference>
<evidence type="ECO:0000256" key="1">
    <source>
        <dbReference type="SAM" id="MobiDB-lite"/>
    </source>
</evidence>
<reference evidence="2" key="2">
    <citation type="submission" date="2025-09" db="UniProtKB">
        <authorList>
            <consortium name="Ensembl"/>
        </authorList>
    </citation>
    <scope>IDENTIFICATION</scope>
</reference>
<dbReference type="GO" id="GO:0003697">
    <property type="term" value="F:single-stranded DNA binding"/>
    <property type="evidence" value="ECO:0007669"/>
    <property type="project" value="TreeGrafter"/>
</dbReference>